<dbReference type="GO" id="GO:0003676">
    <property type="term" value="F:nucleic acid binding"/>
    <property type="evidence" value="ECO:0007669"/>
    <property type="project" value="InterPro"/>
</dbReference>
<dbReference type="Proteomes" id="UP000469870">
    <property type="component" value="Unassembled WGS sequence"/>
</dbReference>
<proteinExistence type="predicted"/>
<dbReference type="InterPro" id="IPR001667">
    <property type="entry name" value="DDH_dom"/>
</dbReference>
<evidence type="ECO:0000313" key="5">
    <source>
        <dbReference type="EMBL" id="MRJ46493.1"/>
    </source>
</evidence>
<evidence type="ECO:0000313" key="7">
    <source>
        <dbReference type="Proteomes" id="UP000440066"/>
    </source>
</evidence>
<dbReference type="Gene3D" id="3.90.1640.10">
    <property type="entry name" value="inorganic pyrophosphatase (n-terminal core)"/>
    <property type="match status" value="1"/>
</dbReference>
<evidence type="ECO:0000313" key="3">
    <source>
        <dbReference type="EMBL" id="MRI80645.1"/>
    </source>
</evidence>
<dbReference type="Pfam" id="PF01368">
    <property type="entry name" value="DHH"/>
    <property type="match status" value="1"/>
</dbReference>
<evidence type="ECO:0000313" key="4">
    <source>
        <dbReference type="EMBL" id="MRI84879.1"/>
    </source>
</evidence>
<comment type="caution">
    <text evidence="4">The sequence shown here is derived from an EMBL/GenBank/DDBJ whole genome shotgun (WGS) entry which is preliminary data.</text>
</comment>
<dbReference type="InterPro" id="IPR003156">
    <property type="entry name" value="DHHA1_dom"/>
</dbReference>
<feature type="domain" description="DHHA1" evidence="2">
    <location>
        <begin position="232"/>
        <end position="315"/>
    </location>
</feature>
<accession>A0A6I2GHW9</accession>
<dbReference type="AlphaFoldDB" id="A0A6I2GHW9"/>
<evidence type="ECO:0000313" key="6">
    <source>
        <dbReference type="Proteomes" id="UP000430975"/>
    </source>
</evidence>
<dbReference type="RefSeq" id="WP_153831592.1">
    <property type="nucleotide sequence ID" value="NZ_WJQR01000001.1"/>
</dbReference>
<protein>
    <submittedName>
        <fullName evidence="4">Bifunctional oligoribonuclease/PAP phosphatase NrnA</fullName>
    </submittedName>
</protein>
<evidence type="ECO:0000259" key="1">
    <source>
        <dbReference type="Pfam" id="PF01368"/>
    </source>
</evidence>
<dbReference type="EMBL" id="WJQT01000002">
    <property type="protein sequence ID" value="MRJ46493.1"/>
    <property type="molecule type" value="Genomic_DNA"/>
</dbReference>
<evidence type="ECO:0000313" key="8">
    <source>
        <dbReference type="Proteomes" id="UP000469870"/>
    </source>
</evidence>
<dbReference type="EMBL" id="WJQS01000002">
    <property type="protein sequence ID" value="MRI84879.1"/>
    <property type="molecule type" value="Genomic_DNA"/>
</dbReference>
<reference evidence="5 7" key="1">
    <citation type="submission" date="2019-11" db="EMBL/GenBank/DDBJ databases">
        <title>Characterisation of Fundicoccus ignavus gen. nov. sp. nov., a novel genus of the family Aerococcaceae from bulk tank milk.</title>
        <authorList>
            <person name="Siebert A."/>
            <person name="Huptas C."/>
            <person name="Wenning M."/>
            <person name="Scherer S."/>
            <person name="Doll E.V."/>
        </authorList>
    </citation>
    <scope>NUCLEOTIDE SEQUENCE [LARGE SCALE GENOMIC DNA]</scope>
    <source>
        <strain evidence="5 7">DSM 109652</strain>
    </source>
</reference>
<feature type="domain" description="DDH" evidence="1">
    <location>
        <begin position="20"/>
        <end position="158"/>
    </location>
</feature>
<name>A0A6I2GHW9_9LACT</name>
<dbReference type="Proteomes" id="UP000430975">
    <property type="component" value="Unassembled WGS sequence"/>
</dbReference>
<reference evidence="6 8" key="2">
    <citation type="submission" date="2019-11" db="EMBL/GenBank/DDBJ databases">
        <title>Characterisation of Fundicoccus ignavus gen. nov. sp. nov., a novel genus of the family Aerococcaceae isolated from bulk tank milk.</title>
        <authorList>
            <person name="Siebert A."/>
            <person name="Huptas C."/>
            <person name="Wenning M."/>
            <person name="Scherer S."/>
            <person name="Doll E.V."/>
        </authorList>
    </citation>
    <scope>NUCLEOTIDE SEQUENCE [LARGE SCALE GENOMIC DNA]</scope>
    <source>
        <strain evidence="3 8">DSM 109653</strain>
        <strain evidence="4 6">WS4759</strain>
    </source>
</reference>
<dbReference type="Proteomes" id="UP000440066">
    <property type="component" value="Unassembled WGS sequence"/>
</dbReference>
<dbReference type="InterPro" id="IPR038763">
    <property type="entry name" value="DHH_sf"/>
</dbReference>
<dbReference type="InterPro" id="IPR051319">
    <property type="entry name" value="Oligoribo/pAp-PDE_c-di-AMP_PDE"/>
</dbReference>
<sequence>MYLDATQIETLYSKIQEYDRIIIHRHVRPDPDALGSQYGLKYLIEGKFPNKQVKAAGTVSKGLSWLASTEEVTEADYSGSLVIIVDTANSPRIDGKYYASGAEMIKIDHHPEVENFGTLEIVHTEASSCSEIIAEISHYLGGRLPMNQAAAKILYAGIVGDTGRFLFNSTTSITFNAAARLLAFDFNAFEISDRFQTMSAKEAKFQGHTMNNMTVTEYGVASVMITRQDLLDFDITEEQTNSIVGLPGQIEGVVTWVIFVEQEGANESYRCRIRSKGPSINEIAANHYGGGHPKASGAKAYSYKEVEAILAELKEASIAYKSN</sequence>
<dbReference type="PANTHER" id="PTHR47618">
    <property type="entry name" value="BIFUNCTIONAL OLIGORIBONUCLEASE AND PAP PHOSPHATASE NRNA"/>
    <property type="match status" value="1"/>
</dbReference>
<organism evidence="4 6">
    <name type="scientific">Fundicoccus ignavus</name>
    <dbReference type="NCBI Taxonomy" id="2664442"/>
    <lineage>
        <taxon>Bacteria</taxon>
        <taxon>Bacillati</taxon>
        <taxon>Bacillota</taxon>
        <taxon>Bacilli</taxon>
        <taxon>Lactobacillales</taxon>
        <taxon>Aerococcaceae</taxon>
        <taxon>Fundicoccus</taxon>
    </lineage>
</organism>
<dbReference type="SUPFAM" id="SSF64182">
    <property type="entry name" value="DHH phosphoesterases"/>
    <property type="match status" value="1"/>
</dbReference>
<keyword evidence="6" id="KW-1185">Reference proteome</keyword>
<dbReference type="EMBL" id="WJQR01000001">
    <property type="protein sequence ID" value="MRI80645.1"/>
    <property type="molecule type" value="Genomic_DNA"/>
</dbReference>
<dbReference type="Gene3D" id="3.10.310.30">
    <property type="match status" value="1"/>
</dbReference>
<evidence type="ECO:0000259" key="2">
    <source>
        <dbReference type="Pfam" id="PF02272"/>
    </source>
</evidence>
<dbReference type="Pfam" id="PF02272">
    <property type="entry name" value="DHHA1"/>
    <property type="match status" value="1"/>
</dbReference>
<dbReference type="PANTHER" id="PTHR47618:SF1">
    <property type="entry name" value="BIFUNCTIONAL OLIGORIBONUCLEASE AND PAP PHOSPHATASE NRNA"/>
    <property type="match status" value="1"/>
</dbReference>
<gene>
    <name evidence="5" type="ORF">GF867_02785</name>
    <name evidence="4" type="ORF">GIY09_03055</name>
    <name evidence="3" type="ORF">GIY11_01175</name>
</gene>